<reference evidence="2" key="1">
    <citation type="submission" date="2020-11" db="EMBL/GenBank/DDBJ databases">
        <authorList>
            <consortium name="DOE Joint Genome Institute"/>
            <person name="Ahrendt S."/>
            <person name="Riley R."/>
            <person name="Andreopoulos W."/>
            <person name="LaButti K."/>
            <person name="Pangilinan J."/>
            <person name="Ruiz-duenas F.J."/>
            <person name="Barrasa J.M."/>
            <person name="Sanchez-Garcia M."/>
            <person name="Camarero S."/>
            <person name="Miyauchi S."/>
            <person name="Serrano A."/>
            <person name="Linde D."/>
            <person name="Babiker R."/>
            <person name="Drula E."/>
            <person name="Ayuso-Fernandez I."/>
            <person name="Pacheco R."/>
            <person name="Padilla G."/>
            <person name="Ferreira P."/>
            <person name="Barriuso J."/>
            <person name="Kellner H."/>
            <person name="Castanera R."/>
            <person name="Alfaro M."/>
            <person name="Ramirez L."/>
            <person name="Pisabarro A.G."/>
            <person name="Kuo A."/>
            <person name="Tritt A."/>
            <person name="Lipzen A."/>
            <person name="He G."/>
            <person name="Yan M."/>
            <person name="Ng V."/>
            <person name="Cullen D."/>
            <person name="Martin F."/>
            <person name="Rosso M.-N."/>
            <person name="Henrissat B."/>
            <person name="Hibbett D."/>
            <person name="Martinez A.T."/>
            <person name="Grigoriev I.V."/>
        </authorList>
    </citation>
    <scope>NUCLEOTIDE SEQUENCE</scope>
    <source>
        <strain evidence="2">AH 44721</strain>
    </source>
</reference>
<feature type="chain" id="PRO_5040307420" evidence="1">
    <location>
        <begin position="20"/>
        <end position="173"/>
    </location>
</feature>
<gene>
    <name evidence="2" type="ORF">CPB84DRAFT_1849367</name>
</gene>
<feature type="signal peptide" evidence="1">
    <location>
        <begin position="1"/>
        <end position="19"/>
    </location>
</feature>
<sequence length="173" mass="18223">MKLPRFTFALISLATCVSSVTLPGASSPLFYLVVSSSSSTTNLAPLRLDATLTGTTPVVQFYFNSQGLLSLIDPTTNTNYNAIVNSGFNGNDCSPDGAIVFVQGSSSNKCSRTQGFEIQSDTEDSQLGSQLVFNFVGGFYACGNDQAVWYEANATDAPSGCLPISLYTIPVVG</sequence>
<dbReference type="Proteomes" id="UP000724874">
    <property type="component" value="Unassembled WGS sequence"/>
</dbReference>
<keyword evidence="1" id="KW-0732">Signal</keyword>
<dbReference type="OrthoDB" id="2818001at2759"/>
<evidence type="ECO:0000256" key="1">
    <source>
        <dbReference type="SAM" id="SignalP"/>
    </source>
</evidence>
<dbReference type="EMBL" id="JADNYJ010000080">
    <property type="protein sequence ID" value="KAF8889418.1"/>
    <property type="molecule type" value="Genomic_DNA"/>
</dbReference>
<keyword evidence="3" id="KW-1185">Reference proteome</keyword>
<proteinExistence type="predicted"/>
<name>A0A9P5NKN2_GYMJU</name>
<comment type="caution">
    <text evidence="2">The sequence shown here is derived from an EMBL/GenBank/DDBJ whole genome shotgun (WGS) entry which is preliminary data.</text>
</comment>
<organism evidence="2 3">
    <name type="scientific">Gymnopilus junonius</name>
    <name type="common">Spectacular rustgill mushroom</name>
    <name type="synonym">Gymnopilus spectabilis subsp. junonius</name>
    <dbReference type="NCBI Taxonomy" id="109634"/>
    <lineage>
        <taxon>Eukaryota</taxon>
        <taxon>Fungi</taxon>
        <taxon>Dikarya</taxon>
        <taxon>Basidiomycota</taxon>
        <taxon>Agaricomycotina</taxon>
        <taxon>Agaricomycetes</taxon>
        <taxon>Agaricomycetidae</taxon>
        <taxon>Agaricales</taxon>
        <taxon>Agaricineae</taxon>
        <taxon>Hymenogastraceae</taxon>
        <taxon>Gymnopilus</taxon>
    </lineage>
</organism>
<evidence type="ECO:0000313" key="3">
    <source>
        <dbReference type="Proteomes" id="UP000724874"/>
    </source>
</evidence>
<accession>A0A9P5NKN2</accession>
<dbReference type="AlphaFoldDB" id="A0A9P5NKN2"/>
<evidence type="ECO:0000313" key="2">
    <source>
        <dbReference type="EMBL" id="KAF8889418.1"/>
    </source>
</evidence>
<protein>
    <submittedName>
        <fullName evidence="2">Uncharacterized protein</fullName>
    </submittedName>
</protein>